<dbReference type="SUPFAM" id="SSF103473">
    <property type="entry name" value="MFS general substrate transporter"/>
    <property type="match status" value="1"/>
</dbReference>
<keyword evidence="6 8" id="KW-1133">Transmembrane helix</keyword>
<comment type="subcellular location">
    <subcellularLocation>
        <location evidence="1">Cell membrane</location>
        <topology evidence="1">Multi-pass membrane protein</topology>
    </subcellularLocation>
</comment>
<dbReference type="InterPro" id="IPR020846">
    <property type="entry name" value="MFS_dom"/>
</dbReference>
<evidence type="ECO:0000256" key="1">
    <source>
        <dbReference type="ARBA" id="ARBA00004651"/>
    </source>
</evidence>
<feature type="transmembrane region" description="Helical" evidence="8">
    <location>
        <begin position="338"/>
        <end position="357"/>
    </location>
</feature>
<feature type="transmembrane region" description="Helical" evidence="8">
    <location>
        <begin position="81"/>
        <end position="102"/>
    </location>
</feature>
<evidence type="ECO:0000313" key="10">
    <source>
        <dbReference type="EMBL" id="QIR06320.1"/>
    </source>
</evidence>
<evidence type="ECO:0000256" key="8">
    <source>
        <dbReference type="SAM" id="Phobius"/>
    </source>
</evidence>
<dbReference type="RefSeq" id="WP_167314508.1">
    <property type="nucleotide sequence ID" value="NZ_CP050266.1"/>
</dbReference>
<name>A0ABX6K803_SALCS</name>
<dbReference type="PANTHER" id="PTHR43271">
    <property type="entry name" value="BLL2771 PROTEIN"/>
    <property type="match status" value="1"/>
</dbReference>
<accession>A0ABX6K803</accession>
<evidence type="ECO:0000256" key="7">
    <source>
        <dbReference type="ARBA" id="ARBA00023136"/>
    </source>
</evidence>
<keyword evidence="3" id="KW-0813">Transport</keyword>
<evidence type="ECO:0000256" key="2">
    <source>
        <dbReference type="ARBA" id="ARBA00008335"/>
    </source>
</evidence>
<dbReference type="PANTHER" id="PTHR43271:SF1">
    <property type="entry name" value="INNER MEMBRANE TRANSPORT PROTEIN YNFM"/>
    <property type="match status" value="1"/>
</dbReference>
<feature type="transmembrane region" description="Helical" evidence="8">
    <location>
        <begin position="363"/>
        <end position="387"/>
    </location>
</feature>
<evidence type="ECO:0000256" key="6">
    <source>
        <dbReference type="ARBA" id="ARBA00022989"/>
    </source>
</evidence>
<keyword evidence="7 8" id="KW-0472">Membrane</keyword>
<feature type="transmembrane region" description="Helical" evidence="8">
    <location>
        <begin position="12"/>
        <end position="30"/>
    </location>
</feature>
<feature type="transmembrane region" description="Helical" evidence="8">
    <location>
        <begin position="247"/>
        <end position="265"/>
    </location>
</feature>
<dbReference type="Pfam" id="PF07690">
    <property type="entry name" value="MFS_1"/>
    <property type="match status" value="1"/>
</dbReference>
<feature type="transmembrane region" description="Helical" evidence="8">
    <location>
        <begin position="215"/>
        <end position="241"/>
    </location>
</feature>
<dbReference type="Gene3D" id="1.20.1250.20">
    <property type="entry name" value="MFS general substrate transporter like domains"/>
    <property type="match status" value="1"/>
</dbReference>
<evidence type="ECO:0000313" key="11">
    <source>
        <dbReference type="Proteomes" id="UP000501408"/>
    </source>
</evidence>
<feature type="domain" description="Major facilitator superfamily (MFS) profile" evidence="9">
    <location>
        <begin position="12"/>
        <end position="393"/>
    </location>
</feature>
<reference evidence="10 11" key="1">
    <citation type="submission" date="2020-03" db="EMBL/GenBank/DDBJ databases">
        <title>Genome mining reveals the biosynthetic pathways of PHA and ectoines of the halophilic strain Salinivibrio costicola M318 isolated from fermented shrimp paste.</title>
        <authorList>
            <person name="Doan T.V."/>
            <person name="Tran L.T."/>
            <person name="Trieu T.A."/>
            <person name="Nguyen Q.V."/>
            <person name="Quach T.N."/>
            <person name="Phi T.Q."/>
            <person name="Kumar S."/>
        </authorList>
    </citation>
    <scope>NUCLEOTIDE SEQUENCE [LARGE SCALE GENOMIC DNA]</scope>
    <source>
        <strain evidence="10 11">M318</strain>
    </source>
</reference>
<sequence>MIELGSSRYRLTAFALAFGSFLIFCNLYLFQPMLPVFASNDGISETRANWLLAAATLGLAFSLVPWAVLSERLGRRPIMLTSLWMLPAIGLLMAATNSFWLIVGLRALMGAALGGFAAVAVAYMAEEFSAKAFAIAVGSYISANSLGGISGRVAGGMMTDWWGWQGAVLGMAVLSLLGVALVTKLLPRQQYFTQGNTSLLTHSRGVLSHLRTPRLWLAMLIGGINFALFVNLFSVMAFRLVAPPYQLPVSLVSSVFICYLAGTVTSRLSGRWVLRFGAIRGMAFGTIVAMLGVLVTLHHDITWMIVGLLVVSGGAFFTHSLAYGWVSRQANQGKATATALYLVHYYTGGSLGGFYLIAAWQHYAWEGVVVAACSLGFAVLGLVFALYKSTGKSKPAASSSETALSH</sequence>
<evidence type="ECO:0000256" key="3">
    <source>
        <dbReference type="ARBA" id="ARBA00022448"/>
    </source>
</evidence>
<dbReference type="PROSITE" id="PS50850">
    <property type="entry name" value="MFS"/>
    <property type="match status" value="1"/>
</dbReference>
<comment type="similarity">
    <text evidence="2">Belongs to the major facilitator superfamily.</text>
</comment>
<dbReference type="InterPro" id="IPR036259">
    <property type="entry name" value="MFS_trans_sf"/>
</dbReference>
<feature type="transmembrane region" description="Helical" evidence="8">
    <location>
        <begin position="303"/>
        <end position="326"/>
    </location>
</feature>
<dbReference type="CDD" id="cd17324">
    <property type="entry name" value="MFS_NepI_like"/>
    <property type="match status" value="1"/>
</dbReference>
<feature type="transmembrane region" description="Helical" evidence="8">
    <location>
        <begin position="50"/>
        <end position="69"/>
    </location>
</feature>
<dbReference type="InterPro" id="IPR011701">
    <property type="entry name" value="MFS"/>
</dbReference>
<organism evidence="10 11">
    <name type="scientific">Salinivibrio costicola</name>
    <name type="common">Vibrio costicola</name>
    <dbReference type="NCBI Taxonomy" id="51367"/>
    <lineage>
        <taxon>Bacteria</taxon>
        <taxon>Pseudomonadati</taxon>
        <taxon>Pseudomonadota</taxon>
        <taxon>Gammaproteobacteria</taxon>
        <taxon>Vibrionales</taxon>
        <taxon>Vibrionaceae</taxon>
        <taxon>Salinivibrio</taxon>
    </lineage>
</organism>
<keyword evidence="11" id="KW-1185">Reference proteome</keyword>
<keyword evidence="4" id="KW-1003">Cell membrane</keyword>
<evidence type="ECO:0000256" key="5">
    <source>
        <dbReference type="ARBA" id="ARBA00022692"/>
    </source>
</evidence>
<protein>
    <submittedName>
        <fullName evidence="10">MFS transporter</fullName>
    </submittedName>
</protein>
<evidence type="ECO:0000256" key="4">
    <source>
        <dbReference type="ARBA" id="ARBA00022475"/>
    </source>
</evidence>
<dbReference type="Proteomes" id="UP000501408">
    <property type="component" value="Chromosome 1"/>
</dbReference>
<gene>
    <name evidence="10" type="ORF">HBA18_07985</name>
</gene>
<evidence type="ECO:0000259" key="9">
    <source>
        <dbReference type="PROSITE" id="PS50850"/>
    </source>
</evidence>
<proteinExistence type="inferred from homology"/>
<dbReference type="EMBL" id="CP050266">
    <property type="protein sequence ID" value="QIR06320.1"/>
    <property type="molecule type" value="Genomic_DNA"/>
</dbReference>
<feature type="transmembrane region" description="Helical" evidence="8">
    <location>
        <begin position="161"/>
        <end position="182"/>
    </location>
</feature>
<feature type="transmembrane region" description="Helical" evidence="8">
    <location>
        <begin position="277"/>
        <end position="297"/>
    </location>
</feature>
<feature type="transmembrane region" description="Helical" evidence="8">
    <location>
        <begin position="132"/>
        <end position="149"/>
    </location>
</feature>
<feature type="transmembrane region" description="Helical" evidence="8">
    <location>
        <begin position="108"/>
        <end position="125"/>
    </location>
</feature>
<keyword evidence="5 8" id="KW-0812">Transmembrane</keyword>